<dbReference type="RefSeq" id="WP_346752293.1">
    <property type="nucleotide sequence ID" value="NZ_JAUJEA010000004.1"/>
</dbReference>
<keyword evidence="4" id="KW-0812">Transmembrane</keyword>
<feature type="transmembrane region" description="Helical" evidence="4">
    <location>
        <begin position="6"/>
        <end position="26"/>
    </location>
</feature>
<feature type="transmembrane region" description="Helical" evidence="4">
    <location>
        <begin position="38"/>
        <end position="55"/>
    </location>
</feature>
<dbReference type="PROSITE" id="PS00041">
    <property type="entry name" value="HTH_ARAC_FAMILY_1"/>
    <property type="match status" value="1"/>
</dbReference>
<dbReference type="SUPFAM" id="SSF46689">
    <property type="entry name" value="Homeodomain-like"/>
    <property type="match status" value="1"/>
</dbReference>
<evidence type="ECO:0000256" key="4">
    <source>
        <dbReference type="SAM" id="Phobius"/>
    </source>
</evidence>
<dbReference type="InterPro" id="IPR020449">
    <property type="entry name" value="Tscrpt_reg_AraC-type_HTH"/>
</dbReference>
<keyword evidence="1" id="KW-0805">Transcription regulation</keyword>
<evidence type="ECO:0000313" key="6">
    <source>
        <dbReference type="EMBL" id="MDN5202267.1"/>
    </source>
</evidence>
<feature type="transmembrane region" description="Helical" evidence="4">
    <location>
        <begin position="99"/>
        <end position="115"/>
    </location>
</feature>
<comment type="caution">
    <text evidence="6">The sequence shown here is derived from an EMBL/GenBank/DDBJ whole genome shotgun (WGS) entry which is preliminary data.</text>
</comment>
<keyword evidence="2" id="KW-0238">DNA-binding</keyword>
<dbReference type="PANTHER" id="PTHR43280">
    <property type="entry name" value="ARAC-FAMILY TRANSCRIPTIONAL REGULATOR"/>
    <property type="match status" value="1"/>
</dbReference>
<proteinExistence type="predicted"/>
<keyword evidence="4" id="KW-1133">Transmembrane helix</keyword>
<dbReference type="InterPro" id="IPR018060">
    <property type="entry name" value="HTH_AraC"/>
</dbReference>
<keyword evidence="3" id="KW-0804">Transcription</keyword>
<reference evidence="6" key="1">
    <citation type="submission" date="2023-06" db="EMBL/GenBank/DDBJ databases">
        <title>Genomic of Parafulvivirga corallium.</title>
        <authorList>
            <person name="Wang G."/>
        </authorList>
    </citation>
    <scope>NUCLEOTIDE SEQUENCE</scope>
    <source>
        <strain evidence="6">BMA10</strain>
    </source>
</reference>
<gene>
    <name evidence="6" type="ORF">QQ008_12855</name>
</gene>
<feature type="transmembrane region" description="Helical" evidence="4">
    <location>
        <begin position="193"/>
        <end position="212"/>
    </location>
</feature>
<accession>A0ABT8KNH5</accession>
<dbReference type="InterPro" id="IPR009057">
    <property type="entry name" value="Homeodomain-like_sf"/>
</dbReference>
<evidence type="ECO:0000256" key="3">
    <source>
        <dbReference type="ARBA" id="ARBA00023163"/>
    </source>
</evidence>
<name>A0ABT8KNH5_9BACT</name>
<dbReference type="EMBL" id="JAUJEA010000004">
    <property type="protein sequence ID" value="MDN5202267.1"/>
    <property type="molecule type" value="Genomic_DNA"/>
</dbReference>
<keyword evidence="4" id="KW-0472">Membrane</keyword>
<evidence type="ECO:0000313" key="7">
    <source>
        <dbReference type="Proteomes" id="UP001172082"/>
    </source>
</evidence>
<dbReference type="Pfam" id="PF12833">
    <property type="entry name" value="HTH_18"/>
    <property type="match status" value="1"/>
</dbReference>
<organism evidence="6 7">
    <name type="scientific">Splendidivirga corallicola</name>
    <dbReference type="NCBI Taxonomy" id="3051826"/>
    <lineage>
        <taxon>Bacteria</taxon>
        <taxon>Pseudomonadati</taxon>
        <taxon>Bacteroidota</taxon>
        <taxon>Cytophagia</taxon>
        <taxon>Cytophagales</taxon>
        <taxon>Splendidivirgaceae</taxon>
        <taxon>Splendidivirga</taxon>
    </lineage>
</organism>
<dbReference type="SMART" id="SM00342">
    <property type="entry name" value="HTH_ARAC"/>
    <property type="match status" value="1"/>
</dbReference>
<evidence type="ECO:0000256" key="2">
    <source>
        <dbReference type="ARBA" id="ARBA00023125"/>
    </source>
</evidence>
<keyword evidence="7" id="KW-1185">Reference proteome</keyword>
<feature type="transmembrane region" description="Helical" evidence="4">
    <location>
        <begin position="67"/>
        <end position="87"/>
    </location>
</feature>
<evidence type="ECO:0000256" key="1">
    <source>
        <dbReference type="ARBA" id="ARBA00023015"/>
    </source>
</evidence>
<dbReference type="InterPro" id="IPR018062">
    <property type="entry name" value="HTH_AraC-typ_CS"/>
</dbReference>
<dbReference type="PROSITE" id="PS01124">
    <property type="entry name" value="HTH_ARAC_FAMILY_2"/>
    <property type="match status" value="1"/>
</dbReference>
<sequence length="347" mass="40236">MTSEIILLLLSGLGVLHGLVIAIFLWFYRGEKQLSNKLLSVLLLVISFRVGKSVILEFAKEADTKLIFTGLGTIMLIGPLYLLYARSLQQKSFKVKPKHLWHFLPALIAIILGLLSEEHWTRTFPVIFFIIMFVVYYTHYLFYFMFSHHELEDYRNQKGWDKDVYNWLKLLFFAFMSLWVVYVLNLLDEQIPYVIGPILYSIIVYSITFVAIRKGYISNLNKVKYSTTHASKKEVDDLFNKVVTIIDSEELFKSTDISLKTLSKKLMVTPQKLSMTINVKSDSNFNDFINHYRIRRAKQLMKAADHAHLTIASIAYDCGFNSLTSFNTAFKKLSGLTPSEYRRSLNK</sequence>
<feature type="domain" description="HTH araC/xylS-type" evidence="5">
    <location>
        <begin position="240"/>
        <end position="344"/>
    </location>
</feature>
<dbReference type="Proteomes" id="UP001172082">
    <property type="component" value="Unassembled WGS sequence"/>
</dbReference>
<dbReference type="Gene3D" id="1.10.10.60">
    <property type="entry name" value="Homeodomain-like"/>
    <property type="match status" value="2"/>
</dbReference>
<dbReference type="PANTHER" id="PTHR43280:SF29">
    <property type="entry name" value="ARAC-FAMILY TRANSCRIPTIONAL REGULATOR"/>
    <property type="match status" value="1"/>
</dbReference>
<feature type="transmembrane region" description="Helical" evidence="4">
    <location>
        <begin position="167"/>
        <end position="187"/>
    </location>
</feature>
<feature type="transmembrane region" description="Helical" evidence="4">
    <location>
        <begin position="127"/>
        <end position="146"/>
    </location>
</feature>
<dbReference type="PRINTS" id="PR00032">
    <property type="entry name" value="HTHARAC"/>
</dbReference>
<evidence type="ECO:0000259" key="5">
    <source>
        <dbReference type="PROSITE" id="PS01124"/>
    </source>
</evidence>
<protein>
    <submittedName>
        <fullName evidence="6">Helix-turn-helix domain-containing protein</fullName>
    </submittedName>
</protein>